<name>A0A0D7BIC7_9AGAR</name>
<evidence type="ECO:0000313" key="3">
    <source>
        <dbReference type="Proteomes" id="UP000054007"/>
    </source>
</evidence>
<dbReference type="Proteomes" id="UP000054007">
    <property type="component" value="Unassembled WGS sequence"/>
</dbReference>
<dbReference type="OrthoDB" id="432970at2759"/>
<dbReference type="Pfam" id="PF20179">
    <property type="entry name" value="MSS51_C"/>
    <property type="match status" value="1"/>
</dbReference>
<dbReference type="PANTHER" id="PTHR47570:SF1">
    <property type="entry name" value="ZINC ION BINDING PROTEIN"/>
    <property type="match status" value="1"/>
</dbReference>
<reference evidence="2 3" key="1">
    <citation type="journal article" date="2015" name="Fungal Genet. Biol.">
        <title>Evolution of novel wood decay mechanisms in Agaricales revealed by the genome sequences of Fistulina hepatica and Cylindrobasidium torrendii.</title>
        <authorList>
            <person name="Floudas D."/>
            <person name="Held B.W."/>
            <person name="Riley R."/>
            <person name="Nagy L.G."/>
            <person name="Koehler G."/>
            <person name="Ransdell A.S."/>
            <person name="Younus H."/>
            <person name="Chow J."/>
            <person name="Chiniquy J."/>
            <person name="Lipzen A."/>
            <person name="Tritt A."/>
            <person name="Sun H."/>
            <person name="Haridas S."/>
            <person name="LaButti K."/>
            <person name="Ohm R.A."/>
            <person name="Kues U."/>
            <person name="Blanchette R.A."/>
            <person name="Grigoriev I.V."/>
            <person name="Minto R.E."/>
            <person name="Hibbett D.S."/>
        </authorList>
    </citation>
    <scope>NUCLEOTIDE SEQUENCE [LARGE SCALE GENOMIC DNA]</scope>
    <source>
        <strain evidence="2 3">FP15055 ss-10</strain>
    </source>
</reference>
<feature type="domain" description="Mitochondrial splicing suppressor 51-like C-terminal" evidence="1">
    <location>
        <begin position="130"/>
        <end position="331"/>
    </location>
</feature>
<evidence type="ECO:0000259" key="1">
    <source>
        <dbReference type="Pfam" id="PF20179"/>
    </source>
</evidence>
<organism evidence="2 3">
    <name type="scientific">Cylindrobasidium torrendii FP15055 ss-10</name>
    <dbReference type="NCBI Taxonomy" id="1314674"/>
    <lineage>
        <taxon>Eukaryota</taxon>
        <taxon>Fungi</taxon>
        <taxon>Dikarya</taxon>
        <taxon>Basidiomycota</taxon>
        <taxon>Agaricomycotina</taxon>
        <taxon>Agaricomycetes</taxon>
        <taxon>Agaricomycetidae</taxon>
        <taxon>Agaricales</taxon>
        <taxon>Marasmiineae</taxon>
        <taxon>Physalacriaceae</taxon>
        <taxon>Cylindrobasidium</taxon>
    </lineage>
</organism>
<protein>
    <recommendedName>
        <fullName evidence="1">Mitochondrial splicing suppressor 51-like C-terminal domain-containing protein</fullName>
    </recommendedName>
</protein>
<dbReference type="PANTHER" id="PTHR47570">
    <property type="entry name" value="ZINC ION BINDING PROTEIN"/>
    <property type="match status" value="1"/>
</dbReference>
<accession>A0A0D7BIC7</accession>
<dbReference type="STRING" id="1314674.A0A0D7BIC7"/>
<sequence>MRRLPEIQAMILQFPWGRHEPDGSFRVDVARARFGVLGIADMGFWSVRSVMQAIYGRFEYTDGTELLRGTHLDDVDGWKLDKAFIPFRDFSQPDAARPKLLTEVLRSWKDWHDWRRLPMASPASLLMNYPLTVYWLLVDTLGVAGPGAGNVNKRVPLHVHVIGIEVELNYLPLFSELALLLPYHDIKLVLFGERVHNIVAEGKKTANSIAGKASPETPVFTYEAPSECGGSQLQIFLHGADRTWAGHTEIPTYGKPHALIALNGGLTVYPEWYNVIRFAHFYGMPFGSTDYMEQSAEHTVELIPQIISPLPPRKRYTTGLNPFARPGQRLNSRIRLPNLINGFTIAVVKTNE</sequence>
<dbReference type="AlphaFoldDB" id="A0A0D7BIC7"/>
<dbReference type="InterPro" id="IPR046824">
    <property type="entry name" value="Mss51-like_C"/>
</dbReference>
<dbReference type="EMBL" id="KN880475">
    <property type="protein sequence ID" value="KIY69985.1"/>
    <property type="molecule type" value="Genomic_DNA"/>
</dbReference>
<evidence type="ECO:0000313" key="2">
    <source>
        <dbReference type="EMBL" id="KIY69985.1"/>
    </source>
</evidence>
<keyword evidence="3" id="KW-1185">Reference proteome</keyword>
<gene>
    <name evidence="2" type="ORF">CYLTODRAFT_392734</name>
</gene>
<proteinExistence type="predicted"/>